<gene>
    <name evidence="4" type="ORF">LAMI_0H03554G</name>
</gene>
<dbReference type="SUPFAM" id="SSF52047">
    <property type="entry name" value="RNI-like"/>
    <property type="match status" value="1"/>
</dbReference>
<protein>
    <submittedName>
        <fullName evidence="4">LAMI_0H03554g1_1</fullName>
    </submittedName>
</protein>
<feature type="region of interest" description="Disordered" evidence="2">
    <location>
        <begin position="1"/>
        <end position="47"/>
    </location>
</feature>
<name>A0A1G4KEF7_9SACH</name>
<dbReference type="Pfam" id="PF25372">
    <property type="entry name" value="DUF7885"/>
    <property type="match status" value="1"/>
</dbReference>
<keyword evidence="1" id="KW-0833">Ubl conjugation pathway</keyword>
<dbReference type="PANTHER" id="PTHR13382">
    <property type="entry name" value="MITOCHONDRIAL ATP SYNTHASE COUPLING FACTOR B"/>
    <property type="match status" value="1"/>
</dbReference>
<sequence length="1107" mass="126052">MNLRDASSSNMSGGLPASWFTSHPRVRNGGGVNDRERINQESRERVSRISRNETALRDAFRFREERISGIESQRGLGLEQDGRLDGFPNAVPYSDVRDAHPVAGDEDIEMRDEDEEGENEEEEDSDAILVREFEYKIHKKLNECVKVIENRRDLLLYSFESDNAVLQQIQQNPQNVTDWDFHSSVSRLQRIRLRAIEMETLQLQRAKSFFRTKMAEFYRAVHKFAAAKNRGEHPINPVTFFQSVLTEIDPYQMTGMKMVLASKNDTPMVSELPNSGNSPIASFHNAFPQHQKGFPLRSLPPEILSMVLDRVSQKSEIAKYLTVSKVWAEIIVKLLYYRPHINKKHQLDLFMKTMAKPGYMTVFDYRAMIKRLNFSFVGDYMTDEQLFHFVGCPNLERLTLVFCKHITSSSISAVLTGCKFLQSVDITGIKEVSDSIFNTLALQCRRVQGFYVPQARDVSLEALQTFVTHAPLLKRVKITANFNLNDELVTLLADLCPLLVEVDITLSPNVHDESLVKLFCQLTQLREFRITHNSAITDKFLKEVSQKVSSLPALRLIDLCDCENVTDKSVELLVALAPKLRNVFLGKCSRITDNSLLYLTHLGKNLQTVHFGHCFNVTDNGVRLLIQSCPRIQYVDFACCTNLTNRTLYALADLTKLKRIGLVKCSQMTDEGLLNMVALRGRSDTLERVHLSYCSNLTIYPIYELLMACPKLSHLSLTAVPSFLRSDITAFCRAAPSDFSENQKQIFCVFSGKGVHKLRHYLMGLTAPTSGPQSNVREVLTNFIVTKNLLHEGEEIESGVQRVGNEINNETPAILAATHSLTPLNALNNNDFAFQNINFERLDQVFSSLRRVQQDRNLTEQDVDRLFSLVDEDFCEDPDSEQFGGADGCVAPEASDDLNAELAQMIRKFHELQERICDFEVNVASMVRVQFQFAGALLNEMTHIYFQMVDLNRCISQIQDRVYDVGIERDVKGLTVWRMMWLEKFEQVMEKYKLTTIVLRLYLRDNVAALTRQREIFLARQRAALAIPPGDQDVDSHHEGEAWNAMGDRVSLWQRFELRNDLRMIQFGLRGDPAITADLPVAPNFVPEASEEPSTTTPDDDESLENA</sequence>
<reference evidence="5" key="1">
    <citation type="submission" date="2016-03" db="EMBL/GenBank/DDBJ databases">
        <authorList>
            <person name="Devillers H."/>
        </authorList>
    </citation>
    <scope>NUCLEOTIDE SEQUENCE [LARGE SCALE GENOMIC DNA]</scope>
</reference>
<accession>A0A1G4KEF7</accession>
<dbReference type="InterPro" id="IPR006553">
    <property type="entry name" value="Leu-rich_rpt_Cys-con_subtyp"/>
</dbReference>
<feature type="compositionally biased region" description="Acidic residues" evidence="2">
    <location>
        <begin position="104"/>
        <end position="125"/>
    </location>
</feature>
<dbReference type="PROSITE" id="PS50181">
    <property type="entry name" value="FBOX"/>
    <property type="match status" value="1"/>
</dbReference>
<evidence type="ECO:0000313" key="5">
    <source>
        <dbReference type="Proteomes" id="UP000191024"/>
    </source>
</evidence>
<dbReference type="InterPro" id="IPR032675">
    <property type="entry name" value="LRR_dom_sf"/>
</dbReference>
<dbReference type="Gene3D" id="3.80.10.10">
    <property type="entry name" value="Ribonuclease Inhibitor"/>
    <property type="match status" value="3"/>
</dbReference>
<dbReference type="AlphaFoldDB" id="A0A1G4KEF7"/>
<proteinExistence type="predicted"/>
<dbReference type="InterPro" id="IPR001810">
    <property type="entry name" value="F-box_dom"/>
</dbReference>
<evidence type="ECO:0000313" key="4">
    <source>
        <dbReference type="EMBL" id="SCV02859.1"/>
    </source>
</evidence>
<feature type="compositionally biased region" description="Polar residues" evidence="2">
    <location>
        <begin position="1"/>
        <end position="12"/>
    </location>
</feature>
<evidence type="ECO:0000256" key="2">
    <source>
        <dbReference type="SAM" id="MobiDB-lite"/>
    </source>
</evidence>
<evidence type="ECO:0000259" key="3">
    <source>
        <dbReference type="PROSITE" id="PS50181"/>
    </source>
</evidence>
<dbReference type="InterPro" id="IPR050648">
    <property type="entry name" value="F-box_LRR-repeat"/>
</dbReference>
<feature type="compositionally biased region" description="Basic and acidic residues" evidence="2">
    <location>
        <begin position="33"/>
        <end position="47"/>
    </location>
</feature>
<feature type="compositionally biased region" description="Acidic residues" evidence="2">
    <location>
        <begin position="1098"/>
        <end position="1107"/>
    </location>
</feature>
<evidence type="ECO:0000256" key="1">
    <source>
        <dbReference type="ARBA" id="ARBA00022786"/>
    </source>
</evidence>
<dbReference type="Proteomes" id="UP000191024">
    <property type="component" value="Chromosome H"/>
</dbReference>
<feature type="domain" description="F-box" evidence="3">
    <location>
        <begin position="293"/>
        <end position="340"/>
    </location>
</feature>
<feature type="region of interest" description="Disordered" evidence="2">
    <location>
        <begin position="1084"/>
        <end position="1107"/>
    </location>
</feature>
<dbReference type="SMART" id="SM00367">
    <property type="entry name" value="LRR_CC"/>
    <property type="match status" value="10"/>
</dbReference>
<feature type="region of interest" description="Disordered" evidence="2">
    <location>
        <begin position="72"/>
        <end position="125"/>
    </location>
</feature>
<dbReference type="InterPro" id="IPR057207">
    <property type="entry name" value="FBXL15_LRR"/>
</dbReference>
<dbReference type="PANTHER" id="PTHR13382:SF67">
    <property type="entry name" value="SCF E3 UBIQUITIN LIGASE COMPLEX F-BOX PROTEIN POF2"/>
    <property type="match status" value="1"/>
</dbReference>
<keyword evidence="5" id="KW-1185">Reference proteome</keyword>
<dbReference type="EMBL" id="LT598468">
    <property type="protein sequence ID" value="SCV02859.1"/>
    <property type="molecule type" value="Genomic_DNA"/>
</dbReference>
<dbReference type="GO" id="GO:0005737">
    <property type="term" value="C:cytoplasm"/>
    <property type="evidence" value="ECO:0007669"/>
    <property type="project" value="TreeGrafter"/>
</dbReference>
<dbReference type="STRING" id="1230905.A0A1G4KEF7"/>
<organism evidence="4 5">
    <name type="scientific">Lachancea mirantina</name>
    <dbReference type="NCBI Taxonomy" id="1230905"/>
    <lineage>
        <taxon>Eukaryota</taxon>
        <taxon>Fungi</taxon>
        <taxon>Dikarya</taxon>
        <taxon>Ascomycota</taxon>
        <taxon>Saccharomycotina</taxon>
        <taxon>Saccharomycetes</taxon>
        <taxon>Saccharomycetales</taxon>
        <taxon>Saccharomycetaceae</taxon>
        <taxon>Lachancea</taxon>
    </lineage>
</organism>
<dbReference type="OrthoDB" id="10257471at2759"/>